<keyword evidence="1 2" id="KW-0238">DNA-binding</keyword>
<reference evidence="4 5" key="1">
    <citation type="submission" date="2014-07" db="EMBL/GenBank/DDBJ databases">
        <authorList>
            <person name="McCorrison J."/>
            <person name="Sanka R."/>
            <person name="Torralba M."/>
            <person name="Gillis M."/>
            <person name="Haft D.H."/>
            <person name="Methe B."/>
            <person name="Sutton G."/>
            <person name="Nelson K.E."/>
        </authorList>
    </citation>
    <scope>NUCLEOTIDE SEQUENCE [LARGE SCALE GENOMIC DNA]</scope>
    <source>
        <strain evidence="4 5">DNF00424</strain>
    </source>
</reference>
<feature type="DNA-binding region" description="H-T-H motif" evidence="2">
    <location>
        <begin position="35"/>
        <end position="54"/>
    </location>
</feature>
<dbReference type="Pfam" id="PF00440">
    <property type="entry name" value="TetR_N"/>
    <property type="match status" value="1"/>
</dbReference>
<dbReference type="PROSITE" id="PS50977">
    <property type="entry name" value="HTH_TETR_2"/>
    <property type="match status" value="1"/>
</dbReference>
<accession>A0AAW3FDM3</accession>
<dbReference type="RefSeq" id="WP_036870672.1">
    <property type="nucleotide sequence ID" value="NZ_JRNJ01000081.1"/>
</dbReference>
<dbReference type="GO" id="GO:0003677">
    <property type="term" value="F:DNA binding"/>
    <property type="evidence" value="ECO:0007669"/>
    <property type="project" value="UniProtKB-UniRule"/>
</dbReference>
<evidence type="ECO:0000256" key="2">
    <source>
        <dbReference type="PROSITE-ProRule" id="PRU00335"/>
    </source>
</evidence>
<dbReference type="Gene3D" id="1.10.357.10">
    <property type="entry name" value="Tetracycline Repressor, domain 2"/>
    <property type="match status" value="1"/>
</dbReference>
<dbReference type="AlphaFoldDB" id="A0AAW3FDM3"/>
<dbReference type="InterPro" id="IPR050109">
    <property type="entry name" value="HTH-type_TetR-like_transc_reg"/>
</dbReference>
<evidence type="ECO:0000313" key="5">
    <source>
        <dbReference type="Proteomes" id="UP000029533"/>
    </source>
</evidence>
<dbReference type="PANTHER" id="PTHR30328:SF54">
    <property type="entry name" value="HTH-TYPE TRANSCRIPTIONAL REPRESSOR SCO4008"/>
    <property type="match status" value="1"/>
</dbReference>
<name>A0AAW3FDM3_9BACT</name>
<feature type="domain" description="HTH tetR-type" evidence="3">
    <location>
        <begin position="12"/>
        <end position="72"/>
    </location>
</feature>
<proteinExistence type="predicted"/>
<evidence type="ECO:0000259" key="3">
    <source>
        <dbReference type="PROSITE" id="PS50977"/>
    </source>
</evidence>
<comment type="caution">
    <text evidence="4">The sequence shown here is derived from an EMBL/GenBank/DDBJ whole genome shotgun (WGS) entry which is preliminary data.</text>
</comment>
<dbReference type="InterPro" id="IPR009057">
    <property type="entry name" value="Homeodomain-like_sf"/>
</dbReference>
<gene>
    <name evidence="4" type="ORF">HMPREF2132_09665</name>
</gene>
<dbReference type="PANTHER" id="PTHR30328">
    <property type="entry name" value="TRANSCRIPTIONAL REPRESSOR"/>
    <property type="match status" value="1"/>
</dbReference>
<evidence type="ECO:0000256" key="1">
    <source>
        <dbReference type="ARBA" id="ARBA00023125"/>
    </source>
</evidence>
<dbReference type="Proteomes" id="UP000029533">
    <property type="component" value="Unassembled WGS sequence"/>
</dbReference>
<dbReference type="InterPro" id="IPR001647">
    <property type="entry name" value="HTH_TetR"/>
</dbReference>
<evidence type="ECO:0000313" key="4">
    <source>
        <dbReference type="EMBL" id="KGF25412.1"/>
    </source>
</evidence>
<organism evidence="4 5">
    <name type="scientific">Prevotella histicola JCM 15637 = DNF00424</name>
    <dbReference type="NCBI Taxonomy" id="1236504"/>
    <lineage>
        <taxon>Bacteria</taxon>
        <taxon>Pseudomonadati</taxon>
        <taxon>Bacteroidota</taxon>
        <taxon>Bacteroidia</taxon>
        <taxon>Bacteroidales</taxon>
        <taxon>Prevotellaceae</taxon>
        <taxon>Prevotella</taxon>
    </lineage>
</organism>
<sequence>MQNTTIENVYRQNLKEKILQVATVLFYRHGIRQVRMDDISNNLRISKRTLYEIYDNKEVLLLGVLQHNSEKEHQSMQNFDKSGANVISIILEFYRLRMKELSRMSPLFFEDIRKYPRLLSYIDKQHQQHDIDAKAFMRRGVEEGYFLPNINYDIIRELSSAAGREVMKGCLYKTYDIKELFKTSIILFVRGICTPKGLRMLDEAINIL</sequence>
<dbReference type="SUPFAM" id="SSF46689">
    <property type="entry name" value="Homeodomain-like"/>
    <property type="match status" value="1"/>
</dbReference>
<dbReference type="EMBL" id="JRNJ01000081">
    <property type="protein sequence ID" value="KGF25412.1"/>
    <property type="molecule type" value="Genomic_DNA"/>
</dbReference>
<protein>
    <submittedName>
        <fullName evidence="4">Transcriptional regulator</fullName>
    </submittedName>
</protein>